<proteinExistence type="predicted"/>
<dbReference type="SUPFAM" id="SSF48452">
    <property type="entry name" value="TPR-like"/>
    <property type="match status" value="2"/>
</dbReference>
<feature type="compositionally biased region" description="Basic and acidic residues" evidence="1">
    <location>
        <begin position="1"/>
        <end position="18"/>
    </location>
</feature>
<dbReference type="Pfam" id="PF13424">
    <property type="entry name" value="TPR_12"/>
    <property type="match status" value="2"/>
</dbReference>
<feature type="region of interest" description="Disordered" evidence="1">
    <location>
        <begin position="1"/>
        <end position="56"/>
    </location>
</feature>
<feature type="domain" description="Anaphase-promoting complex subunit 5" evidence="3">
    <location>
        <begin position="630"/>
        <end position="664"/>
    </location>
</feature>
<dbReference type="Pfam" id="PF00931">
    <property type="entry name" value="NB-ARC"/>
    <property type="match status" value="1"/>
</dbReference>
<dbReference type="RefSeq" id="WP_345389363.1">
    <property type="nucleotide sequence ID" value="NZ_BAABHG010000003.1"/>
</dbReference>
<dbReference type="Pfam" id="PF12862">
    <property type="entry name" value="ANAPC5"/>
    <property type="match status" value="1"/>
</dbReference>
<name>A0ABW5G8C9_9PSEU</name>
<dbReference type="SUPFAM" id="SSF52540">
    <property type="entry name" value="P-loop containing nucleoside triphosphate hydrolases"/>
    <property type="match status" value="1"/>
</dbReference>
<dbReference type="InterPro" id="IPR027417">
    <property type="entry name" value="P-loop_NTPase"/>
</dbReference>
<gene>
    <name evidence="4" type="ORF">ACFSYJ_04055</name>
</gene>
<dbReference type="PANTHER" id="PTHR47691:SF3">
    <property type="entry name" value="HTH-TYPE TRANSCRIPTIONAL REGULATOR RV0890C-RELATED"/>
    <property type="match status" value="1"/>
</dbReference>
<protein>
    <submittedName>
        <fullName evidence="4">ATP-binding protein</fullName>
    </submittedName>
</protein>
<dbReference type="Gene3D" id="3.40.50.300">
    <property type="entry name" value="P-loop containing nucleotide triphosphate hydrolases"/>
    <property type="match status" value="1"/>
</dbReference>
<dbReference type="Gene3D" id="1.25.40.10">
    <property type="entry name" value="Tetratricopeptide repeat domain"/>
    <property type="match status" value="2"/>
</dbReference>
<dbReference type="Proteomes" id="UP001597419">
    <property type="component" value="Unassembled WGS sequence"/>
</dbReference>
<comment type="caution">
    <text evidence="4">The sequence shown here is derived from an EMBL/GenBank/DDBJ whole genome shotgun (WGS) entry which is preliminary data.</text>
</comment>
<sequence length="803" mass="87338">MRAGDAAERDDDRGRGQRAEMSGSASDVVQARDVHGGVHFHGGGHSAEPVPRQLPGDVRGFVNRRAELERLDEALGADRGELPAVGVYVIVGTAGVGKTSLALHWAHSARWRFPHGQLFASLRGYDPGPPVSPEQVLDRFLRALGVRPEAVPAELEDRAALYRSLLADRRVLVLLDNAATVGQIRPLLPGNAECLVLVTSRSRLSGLVARDGARRLALDTLSEEEAVTLLRTVTAGYRGQDSHAELTELAGLCARLPLALRIAAERASSRPLMLLAELITDLRDESALWDALTAEDDEEADAVRTVFAWSYRALPEAAARLFRKLGWHPGPEFGIPAAAALADGQDGETRHLLDVLVGAHMLEQRAPGRYQFHDLLRAYANDQAVHQETPETRRAALERVVSWYLRAASAAVRILAPLNRHLDVGPEVAVTPLTFADLDAAFRWYEEEQVNLVAAVRAAAEAGLHGHAWKLAAVLRSVYARRSLFEDWIATARIGLDSARRVHDRAGEAELLESLGMAYSQTVRLSEAEECHTGALIIRRATGDRLGAALSVTALGLLAWRKRRLAEARNHFGTALAACQELGERRWSALAQVNLGMVLGELGEHAAAVRLLDEAVVTLRELGDRAYEGSALFELAAVQRELGEVDDALTSIQDALGIARAEHNLAWEAFWLLEAARVHRAAGQPAEALIDGQRSAAIQRGLGDRNREAMALDGTGESYRALGRPDEAAKFHRLAVATHRELGDRWRLAGALANLAMALQEAEEPEDAHTHWAEASAVLAEFDDPRAVRLRERVEENLAAGAS</sequence>
<dbReference type="PRINTS" id="PR00364">
    <property type="entry name" value="DISEASERSIST"/>
</dbReference>
<dbReference type="EMBL" id="JBHUKU010000002">
    <property type="protein sequence ID" value="MFD2457756.1"/>
    <property type="molecule type" value="Genomic_DNA"/>
</dbReference>
<accession>A0ABW5G8C9</accession>
<reference evidence="5" key="1">
    <citation type="journal article" date="2019" name="Int. J. Syst. Evol. Microbiol.">
        <title>The Global Catalogue of Microorganisms (GCM) 10K type strain sequencing project: providing services to taxonomists for standard genome sequencing and annotation.</title>
        <authorList>
            <consortium name="The Broad Institute Genomics Platform"/>
            <consortium name="The Broad Institute Genome Sequencing Center for Infectious Disease"/>
            <person name="Wu L."/>
            <person name="Ma J."/>
        </authorList>
    </citation>
    <scope>NUCLEOTIDE SEQUENCE [LARGE SCALE GENOMIC DNA]</scope>
    <source>
        <strain evidence="5">CGMCC 4.7643</strain>
    </source>
</reference>
<evidence type="ECO:0000256" key="1">
    <source>
        <dbReference type="SAM" id="MobiDB-lite"/>
    </source>
</evidence>
<keyword evidence="5" id="KW-1185">Reference proteome</keyword>
<organism evidence="4 5">
    <name type="scientific">Amycolatopsis samaneae</name>
    <dbReference type="NCBI Taxonomy" id="664691"/>
    <lineage>
        <taxon>Bacteria</taxon>
        <taxon>Bacillati</taxon>
        <taxon>Actinomycetota</taxon>
        <taxon>Actinomycetes</taxon>
        <taxon>Pseudonocardiales</taxon>
        <taxon>Pseudonocardiaceae</taxon>
        <taxon>Amycolatopsis</taxon>
    </lineage>
</organism>
<dbReference type="InterPro" id="IPR019734">
    <property type="entry name" value="TPR_rpt"/>
</dbReference>
<dbReference type="GO" id="GO:0005524">
    <property type="term" value="F:ATP binding"/>
    <property type="evidence" value="ECO:0007669"/>
    <property type="project" value="UniProtKB-KW"/>
</dbReference>
<evidence type="ECO:0000313" key="5">
    <source>
        <dbReference type="Proteomes" id="UP001597419"/>
    </source>
</evidence>
<dbReference type="InterPro" id="IPR011990">
    <property type="entry name" value="TPR-like_helical_dom_sf"/>
</dbReference>
<feature type="domain" description="NB-ARC" evidence="2">
    <location>
        <begin position="85"/>
        <end position="233"/>
    </location>
</feature>
<evidence type="ECO:0000259" key="2">
    <source>
        <dbReference type="Pfam" id="PF00931"/>
    </source>
</evidence>
<dbReference type="SMART" id="SM00028">
    <property type="entry name" value="TPR"/>
    <property type="match status" value="7"/>
</dbReference>
<dbReference type="InterPro" id="IPR002182">
    <property type="entry name" value="NB-ARC"/>
</dbReference>
<keyword evidence="4" id="KW-0067">ATP-binding</keyword>
<dbReference type="PANTHER" id="PTHR47691">
    <property type="entry name" value="REGULATOR-RELATED"/>
    <property type="match status" value="1"/>
</dbReference>
<evidence type="ECO:0000313" key="4">
    <source>
        <dbReference type="EMBL" id="MFD2457756.1"/>
    </source>
</evidence>
<evidence type="ECO:0000259" key="3">
    <source>
        <dbReference type="Pfam" id="PF12862"/>
    </source>
</evidence>
<dbReference type="InterPro" id="IPR026000">
    <property type="entry name" value="Apc5_dom"/>
</dbReference>
<keyword evidence="4" id="KW-0547">Nucleotide-binding</keyword>